<comment type="caution">
    <text evidence="3">The sequence shown here is derived from an EMBL/GenBank/DDBJ whole genome shotgun (WGS) entry which is preliminary data.</text>
</comment>
<dbReference type="EMBL" id="MZMT01000034">
    <property type="protein sequence ID" value="PIO44161.1"/>
    <property type="molecule type" value="Genomic_DNA"/>
</dbReference>
<dbReference type="Proteomes" id="UP000232163">
    <property type="component" value="Unassembled WGS sequence"/>
</dbReference>
<dbReference type="SUPFAM" id="SSF51735">
    <property type="entry name" value="NAD(P)-binding Rossmann-fold domains"/>
    <property type="match status" value="1"/>
</dbReference>
<evidence type="ECO:0000256" key="2">
    <source>
        <dbReference type="ARBA" id="ARBA00023002"/>
    </source>
</evidence>
<dbReference type="OrthoDB" id="7301144at2"/>
<organism evidence="3 4">
    <name type="scientific">Phyllobacterium zundukense</name>
    <dbReference type="NCBI Taxonomy" id="1867719"/>
    <lineage>
        <taxon>Bacteria</taxon>
        <taxon>Pseudomonadati</taxon>
        <taxon>Pseudomonadota</taxon>
        <taxon>Alphaproteobacteria</taxon>
        <taxon>Hyphomicrobiales</taxon>
        <taxon>Phyllobacteriaceae</taxon>
        <taxon>Phyllobacterium</taxon>
    </lineage>
</organism>
<dbReference type="GO" id="GO:0016491">
    <property type="term" value="F:oxidoreductase activity"/>
    <property type="evidence" value="ECO:0007669"/>
    <property type="project" value="UniProtKB-KW"/>
</dbReference>
<evidence type="ECO:0000313" key="3">
    <source>
        <dbReference type="EMBL" id="PIO44161.1"/>
    </source>
</evidence>
<evidence type="ECO:0000256" key="1">
    <source>
        <dbReference type="ARBA" id="ARBA00006484"/>
    </source>
</evidence>
<name>A0A2N9VXE3_9HYPH</name>
<proteinExistence type="inferred from homology"/>
<dbReference type="PRINTS" id="PR00081">
    <property type="entry name" value="GDHRDH"/>
</dbReference>
<dbReference type="KEGG" id="pht:BLM14_03495"/>
<keyword evidence="2" id="KW-0560">Oxidoreductase</keyword>
<dbReference type="PANTHER" id="PTHR43669">
    <property type="entry name" value="5-KETO-D-GLUCONATE 5-REDUCTASE"/>
    <property type="match status" value="1"/>
</dbReference>
<dbReference type="InterPro" id="IPR002347">
    <property type="entry name" value="SDR_fam"/>
</dbReference>
<sequence length="260" mass="27471">MLLTNKIAIVNGAGGAIGGAVSRAFAREGAAVYLAGRTLANVEKVAASIRKAGGKANAAQVDALDEDAVERHVREVAAETPGIDILFNAIGMEDIQGPLLTEMPFDDFFRPIHKAAKSQFITSRAVARHMAERGRGVMMTVTAGPPEATGNIGGFGPACQMIEGLWRGYAAELAPKGIRVICLRSSGSPDSPDFQEMLRQHTEATGKPAEEFIAEISSGLLLRRLPFLSEVADVAAMMASDRSSALTGTFIHVTCGSRFD</sequence>
<evidence type="ECO:0008006" key="5">
    <source>
        <dbReference type="Google" id="ProtNLM"/>
    </source>
</evidence>
<evidence type="ECO:0000313" key="4">
    <source>
        <dbReference type="Proteomes" id="UP000232163"/>
    </source>
</evidence>
<dbReference type="AlphaFoldDB" id="A0A2N9VXE3"/>
<gene>
    <name evidence="3" type="ORF">B5P45_14140</name>
</gene>
<reference evidence="4" key="1">
    <citation type="journal article" date="2017" name="Int J Environ Stud">
        <title>Does the Miocene-Pliocene relict legume Oxytropis triphylla form nitrogen-fixing nodules with a combination of bacterial strains?</title>
        <authorList>
            <person name="Safronova V."/>
            <person name="Belimov A."/>
            <person name="Sazanova A."/>
            <person name="Kuznetsova I."/>
            <person name="Popova J."/>
            <person name="Andronov E."/>
            <person name="Verkhozina A."/>
            <person name="Tikhonovich I."/>
        </authorList>
    </citation>
    <scope>NUCLEOTIDE SEQUENCE [LARGE SCALE GENOMIC DNA]</scope>
    <source>
        <strain evidence="4">Tri-38</strain>
    </source>
</reference>
<dbReference type="PANTHER" id="PTHR43669:SF8">
    <property type="entry name" value="SHORT-CHAIN TYPE DEHYDROGENASE_REDUCTASE-RELATED"/>
    <property type="match status" value="1"/>
</dbReference>
<comment type="similarity">
    <text evidence="1">Belongs to the short-chain dehydrogenases/reductases (SDR) family.</text>
</comment>
<dbReference type="Pfam" id="PF13561">
    <property type="entry name" value="adh_short_C2"/>
    <property type="match status" value="1"/>
</dbReference>
<keyword evidence="4" id="KW-1185">Reference proteome</keyword>
<dbReference type="InterPro" id="IPR036291">
    <property type="entry name" value="NAD(P)-bd_dom_sf"/>
</dbReference>
<dbReference type="CDD" id="cd05233">
    <property type="entry name" value="SDR_c"/>
    <property type="match status" value="1"/>
</dbReference>
<protein>
    <recommendedName>
        <fullName evidence="5">Short-chain dehydrogenase</fullName>
    </recommendedName>
</protein>
<dbReference type="RefSeq" id="WP_099998115.1">
    <property type="nucleotide sequence ID" value="NZ_CP017940.1"/>
</dbReference>
<dbReference type="Gene3D" id="3.40.50.720">
    <property type="entry name" value="NAD(P)-binding Rossmann-like Domain"/>
    <property type="match status" value="1"/>
</dbReference>
<accession>A0A2N9VXE3</accession>